<gene>
    <name evidence="7" type="ORF">TM5383_01134</name>
</gene>
<evidence type="ECO:0000256" key="5">
    <source>
        <dbReference type="NCBIfam" id="TIGR01378"/>
    </source>
</evidence>
<dbReference type="NCBIfam" id="TIGR01378">
    <property type="entry name" value="thi_PPkinase"/>
    <property type="match status" value="1"/>
</dbReference>
<reference evidence="7 8" key="1">
    <citation type="submission" date="2015-09" db="EMBL/GenBank/DDBJ databases">
        <authorList>
            <consortium name="Swine Surveillance"/>
        </authorList>
    </citation>
    <scope>NUCLEOTIDE SEQUENCE [LARGE SCALE GENOMIC DNA]</scope>
    <source>
        <strain evidence="7 8">CECT 8383</strain>
    </source>
</reference>
<dbReference type="InterPro" id="IPR007371">
    <property type="entry name" value="TPK_catalytic"/>
</dbReference>
<dbReference type="SUPFAM" id="SSF63862">
    <property type="entry name" value="Thiamin pyrophosphokinase, substrate-binding domain"/>
    <property type="match status" value="1"/>
</dbReference>
<feature type="domain" description="Thiamin pyrophosphokinase thiamin-binding" evidence="6">
    <location>
        <begin position="131"/>
        <end position="203"/>
    </location>
</feature>
<dbReference type="Gene3D" id="3.40.50.10240">
    <property type="entry name" value="Thiamin pyrophosphokinase, catalytic domain"/>
    <property type="match status" value="1"/>
</dbReference>
<dbReference type="SUPFAM" id="SSF63999">
    <property type="entry name" value="Thiamin pyrophosphokinase, catalytic domain"/>
    <property type="match status" value="1"/>
</dbReference>
<dbReference type="InterPro" id="IPR006282">
    <property type="entry name" value="Thi_PPkinase"/>
</dbReference>
<dbReference type="InterPro" id="IPR036371">
    <property type="entry name" value="TPK_B1-bd_sf"/>
</dbReference>
<dbReference type="Pfam" id="PF04263">
    <property type="entry name" value="TPK_catalytic"/>
    <property type="match status" value="1"/>
</dbReference>
<protein>
    <recommendedName>
        <fullName evidence="5">Thiamine diphosphokinase</fullName>
        <ecNumber evidence="5">2.7.6.2</ecNumber>
    </recommendedName>
</protein>
<keyword evidence="8" id="KW-1185">Reference proteome</keyword>
<sequence>MLNKIVQSEFPVTLLGAGRVDLAVLEEALGIAPTLVCADGGADHALGIGLRPEAVIGDLDSLSDEARTILPAHTLHHIGEQDSTDFDKALRSVAAPLVLGVGFDGTRVDHQLAALNVLVRRADQRCILLNEDQLIMVAPPLLEVALPLGSLVSLFPMTAVTGRSEGLRWPIDGLQFAPDSMIGTSNEVSGPVRLEMDQSGMLLILPRAALGSVITALGQQSAHWPRR</sequence>
<dbReference type="GO" id="GO:0030975">
    <property type="term" value="F:thiamine binding"/>
    <property type="evidence" value="ECO:0007669"/>
    <property type="project" value="InterPro"/>
</dbReference>
<dbReference type="SMART" id="SM00983">
    <property type="entry name" value="TPK_B1_binding"/>
    <property type="match status" value="1"/>
</dbReference>
<dbReference type="GO" id="GO:0005524">
    <property type="term" value="F:ATP binding"/>
    <property type="evidence" value="ECO:0007669"/>
    <property type="project" value="UniProtKB-KW"/>
</dbReference>
<dbReference type="PANTHER" id="PTHR41299:SF1">
    <property type="entry name" value="THIAMINE PYROPHOSPHOKINASE"/>
    <property type="match status" value="1"/>
</dbReference>
<keyword evidence="4" id="KW-0067">ATP-binding</keyword>
<dbReference type="GO" id="GO:0004788">
    <property type="term" value="F:thiamine diphosphokinase activity"/>
    <property type="evidence" value="ECO:0007669"/>
    <property type="project" value="UniProtKB-UniRule"/>
</dbReference>
<evidence type="ECO:0000256" key="4">
    <source>
        <dbReference type="ARBA" id="ARBA00022840"/>
    </source>
</evidence>
<evidence type="ECO:0000256" key="1">
    <source>
        <dbReference type="ARBA" id="ARBA00022679"/>
    </source>
</evidence>
<dbReference type="PANTHER" id="PTHR41299">
    <property type="entry name" value="THIAMINE PYROPHOSPHOKINASE"/>
    <property type="match status" value="1"/>
</dbReference>
<evidence type="ECO:0000256" key="3">
    <source>
        <dbReference type="ARBA" id="ARBA00022777"/>
    </source>
</evidence>
<organism evidence="7 8">
    <name type="scientific">Thalassovita mediterranea</name>
    <dbReference type="NCBI Taxonomy" id="340021"/>
    <lineage>
        <taxon>Bacteria</taxon>
        <taxon>Pseudomonadati</taxon>
        <taxon>Pseudomonadota</taxon>
        <taxon>Alphaproteobacteria</taxon>
        <taxon>Rhodobacterales</taxon>
        <taxon>Roseobacteraceae</taxon>
        <taxon>Thalassovita</taxon>
    </lineage>
</organism>
<dbReference type="InterPro" id="IPR007373">
    <property type="entry name" value="Thiamin_PyroPKinase_B1-bd"/>
</dbReference>
<dbReference type="AlphaFoldDB" id="A0A0P1GN91"/>
<dbReference type="EC" id="2.7.6.2" evidence="5"/>
<dbReference type="InterPro" id="IPR036759">
    <property type="entry name" value="TPK_catalytic_sf"/>
</dbReference>
<dbReference type="GO" id="GO:0016301">
    <property type="term" value="F:kinase activity"/>
    <property type="evidence" value="ECO:0007669"/>
    <property type="project" value="UniProtKB-KW"/>
</dbReference>
<dbReference type="GO" id="GO:0006772">
    <property type="term" value="P:thiamine metabolic process"/>
    <property type="evidence" value="ECO:0007669"/>
    <property type="project" value="UniProtKB-UniRule"/>
</dbReference>
<keyword evidence="1" id="KW-0808">Transferase</keyword>
<accession>A0A0P1GN91</accession>
<dbReference type="GO" id="GO:0009229">
    <property type="term" value="P:thiamine diphosphate biosynthetic process"/>
    <property type="evidence" value="ECO:0007669"/>
    <property type="project" value="InterPro"/>
</dbReference>
<dbReference type="STRING" id="340021.TM5383_01134"/>
<name>A0A0P1GN91_9RHOB</name>
<dbReference type="CDD" id="cd07995">
    <property type="entry name" value="TPK"/>
    <property type="match status" value="1"/>
</dbReference>
<evidence type="ECO:0000256" key="2">
    <source>
        <dbReference type="ARBA" id="ARBA00022741"/>
    </source>
</evidence>
<dbReference type="Pfam" id="PF04265">
    <property type="entry name" value="TPK_B1_binding"/>
    <property type="match status" value="1"/>
</dbReference>
<keyword evidence="3 7" id="KW-0418">Kinase</keyword>
<evidence type="ECO:0000313" key="7">
    <source>
        <dbReference type="EMBL" id="CUH83930.1"/>
    </source>
</evidence>
<dbReference type="Proteomes" id="UP000051681">
    <property type="component" value="Unassembled WGS sequence"/>
</dbReference>
<dbReference type="OrthoDB" id="7057856at2"/>
<evidence type="ECO:0000259" key="6">
    <source>
        <dbReference type="SMART" id="SM00983"/>
    </source>
</evidence>
<dbReference type="EMBL" id="CYSF01000006">
    <property type="protein sequence ID" value="CUH83930.1"/>
    <property type="molecule type" value="Genomic_DNA"/>
</dbReference>
<proteinExistence type="predicted"/>
<dbReference type="InterPro" id="IPR053149">
    <property type="entry name" value="TPK"/>
</dbReference>
<keyword evidence="2" id="KW-0547">Nucleotide-binding</keyword>
<evidence type="ECO:0000313" key="8">
    <source>
        <dbReference type="Proteomes" id="UP000051681"/>
    </source>
</evidence>
<dbReference type="RefSeq" id="WP_058318040.1">
    <property type="nucleotide sequence ID" value="NZ_CYSF01000006.1"/>
</dbReference>